<name>A0A944DDK5_DENI1</name>
<proteinExistence type="predicted"/>
<evidence type="ECO:0000313" key="1">
    <source>
        <dbReference type="EMBL" id="MBT0963091.1"/>
    </source>
</evidence>
<dbReference type="Proteomes" id="UP000694660">
    <property type="component" value="Unassembled WGS sequence"/>
</dbReference>
<dbReference type="AlphaFoldDB" id="A0A944DDK5"/>
<reference evidence="2" key="1">
    <citation type="journal article" date="2022" name="ISME J.">
        <title>Genetic and phylogenetic analysis of dissimilatory iodate-reducing bacteria identifies potential niches across the world's oceans.</title>
        <authorList>
            <person name="Reyes-Umana V."/>
            <person name="Henning Z."/>
            <person name="Lee K."/>
            <person name="Barnum T.P."/>
            <person name="Coates J.D."/>
        </authorList>
    </citation>
    <scope>NUCLEOTIDE SEQUENCE [LARGE SCALE GENOMIC DNA]</scope>
    <source>
        <strain evidence="2">IR12</strain>
    </source>
</reference>
<comment type="caution">
    <text evidence="1">The sequence shown here is derived from an EMBL/GenBank/DDBJ whole genome shotgun (WGS) entry which is preliminary data.</text>
</comment>
<dbReference type="Pfam" id="PF11943">
    <property type="entry name" value="DUF3460"/>
    <property type="match status" value="1"/>
</dbReference>
<dbReference type="EMBL" id="JAEKFT010000024">
    <property type="protein sequence ID" value="MBT0963091.1"/>
    <property type="molecule type" value="Genomic_DNA"/>
</dbReference>
<accession>A0A944DDK5</accession>
<gene>
    <name evidence="1" type="ORF">I8J34_18060</name>
</gene>
<protein>
    <submittedName>
        <fullName evidence="1">DUF3460 family protein</fullName>
    </submittedName>
</protein>
<dbReference type="InterPro" id="IPR021853">
    <property type="entry name" value="DUF3460"/>
</dbReference>
<dbReference type="RefSeq" id="WP_214363029.1">
    <property type="nucleotide sequence ID" value="NZ_JAEKFT010000024.1"/>
</dbReference>
<evidence type="ECO:0000313" key="2">
    <source>
        <dbReference type="Proteomes" id="UP000694660"/>
    </source>
</evidence>
<keyword evidence="2" id="KW-1185">Reference proteome</keyword>
<organism evidence="1 2">
    <name type="scientific">Denitromonas iodatirespirans</name>
    <dbReference type="NCBI Taxonomy" id="2795389"/>
    <lineage>
        <taxon>Bacteria</taxon>
        <taxon>Pseudomonadati</taxon>
        <taxon>Pseudomonadota</taxon>
        <taxon>Betaproteobacteria</taxon>
        <taxon>Rhodocyclales</taxon>
        <taxon>Zoogloeaceae</taxon>
        <taxon>Denitromonas</taxon>
    </lineage>
</organism>
<sequence>MALYESEHTKFMREWMAQHPQEQQEQQAGRALWWDKPQDAEARKRAAAAKVPTKAYYYQPD</sequence>